<evidence type="ECO:0000313" key="10">
    <source>
        <dbReference type="Proteomes" id="UP000530320"/>
    </source>
</evidence>
<keyword evidence="3 8" id="KW-0808">Transferase</keyword>
<dbReference type="EC" id="2.3.1.184" evidence="1 8"/>
<dbReference type="GO" id="GO:0007165">
    <property type="term" value="P:signal transduction"/>
    <property type="evidence" value="ECO:0007669"/>
    <property type="project" value="TreeGrafter"/>
</dbReference>
<keyword evidence="5 7" id="KW-0071">Autoinducer synthesis</keyword>
<dbReference type="Gene3D" id="3.40.630.30">
    <property type="match status" value="1"/>
</dbReference>
<dbReference type="Pfam" id="PF00765">
    <property type="entry name" value="Autoind_synth"/>
    <property type="match status" value="1"/>
</dbReference>
<comment type="caution">
    <text evidence="9">The sequence shown here is derived from an EMBL/GenBank/DDBJ whole genome shotgun (WGS) entry which is preliminary data.</text>
</comment>
<comment type="similarity">
    <text evidence="7 8">Belongs to the autoinducer synthase family.</text>
</comment>
<evidence type="ECO:0000313" key="9">
    <source>
        <dbReference type="EMBL" id="MBB2199161.1"/>
    </source>
</evidence>
<keyword evidence="2 7" id="KW-0673">Quorum sensing</keyword>
<reference evidence="9 10" key="1">
    <citation type="submission" date="2020-04" db="EMBL/GenBank/DDBJ databases">
        <title>Description of novel Gluconacetobacter.</title>
        <authorList>
            <person name="Sombolestani A."/>
        </authorList>
    </citation>
    <scope>NUCLEOTIDE SEQUENCE [LARGE SCALE GENOMIC DNA]</scope>
    <source>
        <strain evidence="9 10">LMG 22058</strain>
    </source>
</reference>
<sequence>MIDLLTIETAHHMGTALIEQYKFRYRQFVLREKWDVPNYNGMEYDQFDTPAAVYLVWRDDRGAVRGLVRLLPTTQPYMIESLWPELIPDTGAPRSNSVWENTRFAVDRDLPPAVRKQVTVELIVASMEFALQQDVRSYLIVSPRAILERTLPRAGLQPEVQKSTLLPSGHAVSSAYVNVSIDRLMAVRHKAGLQQPVLRNHLREHQHAA</sequence>
<dbReference type="EMBL" id="JABEQP010000015">
    <property type="protein sequence ID" value="MBB2199161.1"/>
    <property type="molecule type" value="Genomic_DNA"/>
</dbReference>
<dbReference type="GO" id="GO:0009372">
    <property type="term" value="P:quorum sensing"/>
    <property type="evidence" value="ECO:0007669"/>
    <property type="project" value="UniProtKB-UniRule"/>
</dbReference>
<dbReference type="PANTHER" id="PTHR39322">
    <property type="entry name" value="ACYL-HOMOSERINE-LACTONE SYNTHASE"/>
    <property type="match status" value="1"/>
</dbReference>
<evidence type="ECO:0000256" key="5">
    <source>
        <dbReference type="ARBA" id="ARBA00022929"/>
    </source>
</evidence>
<dbReference type="RefSeq" id="WP_183010141.1">
    <property type="nucleotide sequence ID" value="NZ_JABEQP010000015.1"/>
</dbReference>
<evidence type="ECO:0000256" key="2">
    <source>
        <dbReference type="ARBA" id="ARBA00022654"/>
    </source>
</evidence>
<dbReference type="InterPro" id="IPR001690">
    <property type="entry name" value="Autoind_synthase"/>
</dbReference>
<evidence type="ECO:0000256" key="7">
    <source>
        <dbReference type="PROSITE-ProRule" id="PRU00533"/>
    </source>
</evidence>
<dbReference type="InterPro" id="IPR018311">
    <property type="entry name" value="Autoind_synth_CS"/>
</dbReference>
<evidence type="ECO:0000256" key="3">
    <source>
        <dbReference type="ARBA" id="ARBA00022679"/>
    </source>
</evidence>
<protein>
    <recommendedName>
        <fullName evidence="1 8">Acyl-homoserine-lactone synthase</fullName>
        <ecNumber evidence="1 8">2.3.1.184</ecNumber>
    </recommendedName>
    <alternativeName>
        <fullName evidence="8">Autoinducer synthesis protein</fullName>
    </alternativeName>
</protein>
<organism evidence="9 10">
    <name type="scientific">Gluconacetobacter dulcium</name>
    <dbReference type="NCBI Taxonomy" id="2729096"/>
    <lineage>
        <taxon>Bacteria</taxon>
        <taxon>Pseudomonadati</taxon>
        <taxon>Pseudomonadota</taxon>
        <taxon>Alphaproteobacteria</taxon>
        <taxon>Acetobacterales</taxon>
        <taxon>Acetobacteraceae</taxon>
        <taxon>Gluconacetobacter</taxon>
    </lineage>
</organism>
<dbReference type="PANTHER" id="PTHR39322:SF1">
    <property type="entry name" value="ISOVALERYL-HOMOSERINE LACTONE SYNTHASE"/>
    <property type="match status" value="1"/>
</dbReference>
<comment type="catalytic activity">
    <reaction evidence="6 8">
        <text>a fatty acyl-[ACP] + S-adenosyl-L-methionine = an N-acyl-L-homoserine lactone + S-methyl-5'-thioadenosine + holo-[ACP] + H(+)</text>
        <dbReference type="Rhea" id="RHEA:10096"/>
        <dbReference type="Rhea" id="RHEA-COMP:9685"/>
        <dbReference type="Rhea" id="RHEA-COMP:14125"/>
        <dbReference type="ChEBI" id="CHEBI:15378"/>
        <dbReference type="ChEBI" id="CHEBI:17509"/>
        <dbReference type="ChEBI" id="CHEBI:55474"/>
        <dbReference type="ChEBI" id="CHEBI:59789"/>
        <dbReference type="ChEBI" id="CHEBI:64479"/>
        <dbReference type="ChEBI" id="CHEBI:138651"/>
        <dbReference type="EC" id="2.3.1.184"/>
    </reaction>
</comment>
<dbReference type="InterPro" id="IPR016181">
    <property type="entry name" value="Acyl_CoA_acyltransferase"/>
</dbReference>
<dbReference type="PROSITE" id="PS00949">
    <property type="entry name" value="AUTOINDUCER_SYNTH_1"/>
    <property type="match status" value="1"/>
</dbReference>
<evidence type="ECO:0000256" key="1">
    <source>
        <dbReference type="ARBA" id="ARBA00012340"/>
    </source>
</evidence>
<accession>A0A7W4K2G6</accession>
<name>A0A7W4K2G6_9PROT</name>
<evidence type="ECO:0000256" key="8">
    <source>
        <dbReference type="RuleBase" id="RU361135"/>
    </source>
</evidence>
<dbReference type="AlphaFoldDB" id="A0A7W4K2G6"/>
<keyword evidence="4 8" id="KW-0949">S-adenosyl-L-methionine</keyword>
<dbReference type="GO" id="GO:0061579">
    <property type="term" value="F:N-acyl homoserine lactone synthase activity"/>
    <property type="evidence" value="ECO:0007669"/>
    <property type="project" value="UniProtKB-UniRule"/>
</dbReference>
<dbReference type="SUPFAM" id="SSF55729">
    <property type="entry name" value="Acyl-CoA N-acyltransferases (Nat)"/>
    <property type="match status" value="1"/>
</dbReference>
<dbReference type="PRINTS" id="PR01549">
    <property type="entry name" value="AUTOINDCRSYN"/>
</dbReference>
<gene>
    <name evidence="9" type="ORF">HLH44_17240</name>
</gene>
<dbReference type="PROSITE" id="PS51187">
    <property type="entry name" value="AUTOINDUCER_SYNTH_2"/>
    <property type="match status" value="1"/>
</dbReference>
<dbReference type="Proteomes" id="UP000530320">
    <property type="component" value="Unassembled WGS sequence"/>
</dbReference>
<evidence type="ECO:0000256" key="6">
    <source>
        <dbReference type="ARBA" id="ARBA00048576"/>
    </source>
</evidence>
<proteinExistence type="inferred from homology"/>
<evidence type="ECO:0000256" key="4">
    <source>
        <dbReference type="ARBA" id="ARBA00022691"/>
    </source>
</evidence>